<evidence type="ECO:0000313" key="4">
    <source>
        <dbReference type="Proteomes" id="UP001189429"/>
    </source>
</evidence>
<dbReference type="PANTHER" id="PTHR46355:SF1">
    <property type="entry name" value="STING ER EXIT PROTEIN"/>
    <property type="match status" value="1"/>
</dbReference>
<dbReference type="EMBL" id="CAUYUJ010017937">
    <property type="protein sequence ID" value="CAK0879288.1"/>
    <property type="molecule type" value="Genomic_DNA"/>
</dbReference>
<sequence length="122" mass="14340">MNFTSEDTTLVGERRLFSFYCSICGEHCVTSETDCFRLPRRSTDKAYAMDEAVHFHKKYANFGERILLRRPGGVEKQYRFYCRQCRQPLGYRPSPPQETSRFTYFYDDAMVTEQSAAVAFQK</sequence>
<comment type="similarity">
    <text evidence="1">Belongs to the STEEP1 family.</text>
</comment>
<dbReference type="InterPro" id="IPR029704">
    <property type="entry name" value="STEEP-like"/>
</dbReference>
<reference evidence="3" key="1">
    <citation type="submission" date="2023-10" db="EMBL/GenBank/DDBJ databases">
        <authorList>
            <person name="Chen Y."/>
            <person name="Shah S."/>
            <person name="Dougan E. K."/>
            <person name="Thang M."/>
            <person name="Chan C."/>
        </authorList>
    </citation>
    <scope>NUCLEOTIDE SEQUENCE [LARGE SCALE GENOMIC DNA]</scope>
</reference>
<accession>A0ABN9W323</accession>
<comment type="caution">
    <text evidence="3">The sequence shown here is derived from an EMBL/GenBank/DDBJ whole genome shotgun (WGS) entry which is preliminary data.</text>
</comment>
<dbReference type="Pfam" id="PF25809">
    <property type="entry name" value="STEEP1"/>
    <property type="match status" value="1"/>
</dbReference>
<dbReference type="PANTHER" id="PTHR46355">
    <property type="entry name" value="UPF0428 PROTEIN CXORF56"/>
    <property type="match status" value="1"/>
</dbReference>
<evidence type="ECO:0000259" key="2">
    <source>
        <dbReference type="Pfam" id="PF25809"/>
    </source>
</evidence>
<proteinExistence type="inferred from homology"/>
<protein>
    <recommendedName>
        <fullName evidence="2">STEEP1 domain-containing protein</fullName>
    </recommendedName>
</protein>
<keyword evidence="4" id="KW-1185">Reference proteome</keyword>
<dbReference type="Proteomes" id="UP001189429">
    <property type="component" value="Unassembled WGS sequence"/>
</dbReference>
<evidence type="ECO:0000313" key="3">
    <source>
        <dbReference type="EMBL" id="CAK0879288.1"/>
    </source>
</evidence>
<organism evidence="3 4">
    <name type="scientific">Prorocentrum cordatum</name>
    <dbReference type="NCBI Taxonomy" id="2364126"/>
    <lineage>
        <taxon>Eukaryota</taxon>
        <taxon>Sar</taxon>
        <taxon>Alveolata</taxon>
        <taxon>Dinophyceae</taxon>
        <taxon>Prorocentrales</taxon>
        <taxon>Prorocentraceae</taxon>
        <taxon>Prorocentrum</taxon>
    </lineage>
</organism>
<feature type="domain" description="STEEP1" evidence="2">
    <location>
        <begin position="13"/>
        <end position="116"/>
    </location>
</feature>
<name>A0ABN9W323_9DINO</name>
<gene>
    <name evidence="3" type="ORF">PCOR1329_LOCUS62756</name>
</gene>
<dbReference type="InterPro" id="IPR057965">
    <property type="entry name" value="STEEP1_dom"/>
</dbReference>
<evidence type="ECO:0000256" key="1">
    <source>
        <dbReference type="ARBA" id="ARBA00024205"/>
    </source>
</evidence>